<feature type="transmembrane region" description="Helical" evidence="6">
    <location>
        <begin position="220"/>
        <end position="239"/>
    </location>
</feature>
<accession>A0A177NHB6</accession>
<comment type="caution">
    <text evidence="7">The sequence shown here is derived from an EMBL/GenBank/DDBJ whole genome shotgun (WGS) entry which is preliminary data.</text>
</comment>
<dbReference type="GO" id="GO:0005886">
    <property type="term" value="C:plasma membrane"/>
    <property type="evidence" value="ECO:0007669"/>
    <property type="project" value="TreeGrafter"/>
</dbReference>
<dbReference type="NCBIfam" id="NF006088">
    <property type="entry name" value="PRK08238.1"/>
    <property type="match status" value="1"/>
</dbReference>
<organism evidence="7 8">
    <name type="scientific">Methylomonas koyamae</name>
    <dbReference type="NCBI Taxonomy" id="702114"/>
    <lineage>
        <taxon>Bacteria</taxon>
        <taxon>Pseudomonadati</taxon>
        <taxon>Pseudomonadota</taxon>
        <taxon>Gammaproteobacteria</taxon>
        <taxon>Methylococcales</taxon>
        <taxon>Methylococcaceae</taxon>
        <taxon>Methylomonas</taxon>
    </lineage>
</organism>
<proteinExistence type="predicted"/>
<dbReference type="CDD" id="cd13963">
    <property type="entry name" value="PT_UbiA_2"/>
    <property type="match status" value="1"/>
</dbReference>
<reference evidence="7 8" key="1">
    <citation type="submission" date="2016-03" db="EMBL/GenBank/DDBJ databases">
        <authorList>
            <person name="Ploux O."/>
        </authorList>
    </citation>
    <scope>NUCLEOTIDE SEQUENCE [LARGE SCALE GENOMIC DNA]</scope>
    <source>
        <strain evidence="7 8">R-45378</strain>
    </source>
</reference>
<evidence type="ECO:0000256" key="2">
    <source>
        <dbReference type="ARBA" id="ARBA00022475"/>
    </source>
</evidence>
<keyword evidence="2" id="KW-1003">Cell membrane</keyword>
<dbReference type="Gene3D" id="1.10.357.140">
    <property type="entry name" value="UbiA prenyltransferase"/>
    <property type="match status" value="1"/>
</dbReference>
<keyword evidence="7" id="KW-0808">Transferase</keyword>
<dbReference type="Pfam" id="PF12710">
    <property type="entry name" value="HAD"/>
    <property type="match status" value="1"/>
</dbReference>
<evidence type="ECO:0000256" key="6">
    <source>
        <dbReference type="SAM" id="Phobius"/>
    </source>
</evidence>
<feature type="transmembrane region" description="Helical" evidence="6">
    <location>
        <begin position="458"/>
        <end position="476"/>
    </location>
</feature>
<comment type="subcellular location">
    <subcellularLocation>
        <location evidence="1">Membrane</location>
        <topology evidence="1">Multi-pass membrane protein</topology>
    </subcellularLocation>
</comment>
<feature type="transmembrane region" description="Helical" evidence="6">
    <location>
        <begin position="421"/>
        <end position="438"/>
    </location>
</feature>
<keyword evidence="5 6" id="KW-0472">Membrane</keyword>
<dbReference type="InterPro" id="IPR000537">
    <property type="entry name" value="UbiA_prenyltransferase"/>
</dbReference>
<evidence type="ECO:0000256" key="1">
    <source>
        <dbReference type="ARBA" id="ARBA00004141"/>
    </source>
</evidence>
<dbReference type="Pfam" id="PF01040">
    <property type="entry name" value="UbiA"/>
    <property type="match status" value="1"/>
</dbReference>
<dbReference type="Gene3D" id="3.40.50.1000">
    <property type="entry name" value="HAD superfamily/HAD-like"/>
    <property type="match status" value="1"/>
</dbReference>
<dbReference type="AlphaFoldDB" id="A0A177NHB6"/>
<evidence type="ECO:0000256" key="3">
    <source>
        <dbReference type="ARBA" id="ARBA00022692"/>
    </source>
</evidence>
<dbReference type="GO" id="GO:0009247">
    <property type="term" value="P:glycolipid biosynthetic process"/>
    <property type="evidence" value="ECO:0007669"/>
    <property type="project" value="TreeGrafter"/>
</dbReference>
<dbReference type="RefSeq" id="WP_064040270.1">
    <property type="nucleotide sequence ID" value="NZ_LUUJ01000067.1"/>
</dbReference>
<dbReference type="Proteomes" id="UP000077857">
    <property type="component" value="Unassembled WGS sequence"/>
</dbReference>
<dbReference type="SUPFAM" id="SSF56784">
    <property type="entry name" value="HAD-like"/>
    <property type="match status" value="1"/>
</dbReference>
<feature type="transmembrane region" description="Helical" evidence="6">
    <location>
        <begin position="387"/>
        <end position="409"/>
    </location>
</feature>
<evidence type="ECO:0000256" key="4">
    <source>
        <dbReference type="ARBA" id="ARBA00022989"/>
    </source>
</evidence>
<dbReference type="InterPro" id="IPR039653">
    <property type="entry name" value="Prenyltransferase"/>
</dbReference>
<dbReference type="OrthoDB" id="9803632at2"/>
<name>A0A177NHB6_9GAMM</name>
<keyword evidence="3 6" id="KW-0812">Transmembrane</keyword>
<keyword evidence="4 6" id="KW-1133">Transmembrane helix</keyword>
<dbReference type="EMBL" id="LUUJ01000067">
    <property type="protein sequence ID" value="OAI17438.1"/>
    <property type="molecule type" value="Genomic_DNA"/>
</dbReference>
<dbReference type="InterPro" id="IPR023214">
    <property type="entry name" value="HAD_sf"/>
</dbReference>
<dbReference type="PANTHER" id="PTHR11048">
    <property type="entry name" value="PRENYLTRANSFERASES"/>
    <property type="match status" value="1"/>
</dbReference>
<dbReference type="GO" id="GO:0016765">
    <property type="term" value="F:transferase activity, transferring alkyl or aryl (other than methyl) groups"/>
    <property type="evidence" value="ECO:0007669"/>
    <property type="project" value="InterPro"/>
</dbReference>
<evidence type="ECO:0000256" key="5">
    <source>
        <dbReference type="ARBA" id="ARBA00023136"/>
    </source>
</evidence>
<gene>
    <name evidence="7" type="ORF">A1507_10975</name>
</gene>
<dbReference type="InterPro" id="IPR036412">
    <property type="entry name" value="HAD-like_sf"/>
</dbReference>
<dbReference type="InterPro" id="IPR044878">
    <property type="entry name" value="UbiA_sf"/>
</dbReference>
<dbReference type="PANTHER" id="PTHR11048:SF5">
    <property type="entry name" value="DECAPRENYL-PHOSPHATE PHOSPHORIBOSYLTRANSFERASE"/>
    <property type="match status" value="1"/>
</dbReference>
<sequence>MTNSALAPLVVDLDGTLIRTDTLVESIILLLKRKPLCLILMVFWLLSGRAHFKSRIACSVELDVQLLPYREELLEYLQAEKRAGRRLILATAAHKTIAERVAAHLGLFDMVLGSDESVNLKGRVKLAAIQSSVGSEFVYAGDSGADLPIWQQAQAAILVNPPARVARVVRATSSVEREFSETGNRFYLWTRAMRVHQWLKNLLLFVPLLTAFSFQEYEKIAMVLCGFFAFSLAASATYMGNDMWDLESDRRHPRKKSRPFASGGLPLSQGFVVAGASLALGLLLAFNVSLAFLSILVLYLVVTTCYTWCLKTYVLIDVLVLSLLYSLRIFAGSVAADVLVSFWLLAFSVFIFFSLALVKRCSELLILKQQGCSRANGRDYQVSDLVVLWPLGVGSALSSVVVFGLFICANETQARYATPNGLWLVAVGITYWLSRLWIKTSRGEMDDDPLVFAVRDFGSRVTIAAMIAATLAARFLNWG</sequence>
<feature type="transmembrane region" description="Helical" evidence="6">
    <location>
        <begin position="198"/>
        <end position="214"/>
    </location>
</feature>
<evidence type="ECO:0000313" key="7">
    <source>
        <dbReference type="EMBL" id="OAI17438.1"/>
    </source>
</evidence>
<feature type="transmembrane region" description="Helical" evidence="6">
    <location>
        <begin position="329"/>
        <end position="358"/>
    </location>
</feature>
<protein>
    <submittedName>
        <fullName evidence="7">4-hydroxybenzoate polyprenyltransferase</fullName>
    </submittedName>
</protein>
<evidence type="ECO:0000313" key="8">
    <source>
        <dbReference type="Proteomes" id="UP000077857"/>
    </source>
</evidence>